<feature type="domain" description="GFO/IDH/MocA-like oxidoreductase" evidence="2">
    <location>
        <begin position="144"/>
        <end position="244"/>
    </location>
</feature>
<feature type="domain" description="Gfo/Idh/MocA-like oxidoreductase N-terminal" evidence="1">
    <location>
        <begin position="4"/>
        <end position="121"/>
    </location>
</feature>
<dbReference type="Pfam" id="PF01408">
    <property type="entry name" value="GFO_IDH_MocA"/>
    <property type="match status" value="1"/>
</dbReference>
<dbReference type="SUPFAM" id="SSF55347">
    <property type="entry name" value="Glyceraldehyde-3-phosphate dehydrogenase-like, C-terminal domain"/>
    <property type="match status" value="1"/>
</dbReference>
<dbReference type="PANTHER" id="PTHR43249">
    <property type="entry name" value="UDP-N-ACETYL-2-AMINO-2-DEOXY-D-GLUCURONATE OXIDASE"/>
    <property type="match status" value="1"/>
</dbReference>
<accession>A0A6J4MV59</accession>
<dbReference type="SUPFAM" id="SSF51735">
    <property type="entry name" value="NAD(P)-binding Rossmann-fold domains"/>
    <property type="match status" value="1"/>
</dbReference>
<dbReference type="GO" id="GO:0000166">
    <property type="term" value="F:nucleotide binding"/>
    <property type="evidence" value="ECO:0007669"/>
    <property type="project" value="InterPro"/>
</dbReference>
<dbReference type="EMBL" id="CADCUM010000008">
    <property type="protein sequence ID" value="CAA9367596.1"/>
    <property type="molecule type" value="Genomic_DNA"/>
</dbReference>
<dbReference type="Gene3D" id="3.40.50.720">
    <property type="entry name" value="NAD(P)-binding Rossmann-like Domain"/>
    <property type="match status" value="1"/>
</dbReference>
<dbReference type="Gene3D" id="3.30.360.10">
    <property type="entry name" value="Dihydrodipicolinate Reductase, domain 2"/>
    <property type="match status" value="1"/>
</dbReference>
<evidence type="ECO:0000313" key="3">
    <source>
        <dbReference type="EMBL" id="CAA9367596.1"/>
    </source>
</evidence>
<sequence>MTARVACIGTGFMAGKHLAALASFDDVDVVAVADPVVDRARAVADDLGARAYEDGLELLATEELDAVWMCVPPFAHGALERAAIARDLPFFVEKPLAHDLETATTIAEELSDRGLLAAVGYHWRYLDVVERVAEHCRELPPHLVTGYWLDSTPPVAWWSQRSSSGGQVIEQTTHLFDLARLLVGEVERVWADELVVAGTDPGPDAPVPLVATAQLRFRSGCLGAVSSARTLPARHRVGLHLVGDGYAVELAESAIVDHELRITDGSGTTVERSDQDPVAAEDRAFLDAVLGRGDDVRAPYAEAIRSHALAWAADVSAREGRPVDVTPVGVHA</sequence>
<dbReference type="InterPro" id="IPR000683">
    <property type="entry name" value="Gfo/Idh/MocA-like_OxRdtase_N"/>
</dbReference>
<dbReference type="AlphaFoldDB" id="A0A6J4MV59"/>
<evidence type="ECO:0000259" key="1">
    <source>
        <dbReference type="Pfam" id="PF01408"/>
    </source>
</evidence>
<dbReference type="InterPro" id="IPR052515">
    <property type="entry name" value="Gfo/Idh/MocA_Oxidoreductase"/>
</dbReference>
<protein>
    <submittedName>
        <fullName evidence="3">Uncharacterized protein</fullName>
    </submittedName>
</protein>
<organism evidence="3">
    <name type="scientific">uncultured Nocardioides sp</name>
    <dbReference type="NCBI Taxonomy" id="198441"/>
    <lineage>
        <taxon>Bacteria</taxon>
        <taxon>Bacillati</taxon>
        <taxon>Actinomycetota</taxon>
        <taxon>Actinomycetes</taxon>
        <taxon>Propionibacteriales</taxon>
        <taxon>Nocardioidaceae</taxon>
        <taxon>Nocardioides</taxon>
        <taxon>environmental samples</taxon>
    </lineage>
</organism>
<dbReference type="InterPro" id="IPR055170">
    <property type="entry name" value="GFO_IDH_MocA-like_dom"/>
</dbReference>
<dbReference type="PANTHER" id="PTHR43249:SF1">
    <property type="entry name" value="D-GLUCOSIDE 3-DEHYDROGENASE"/>
    <property type="match status" value="1"/>
</dbReference>
<dbReference type="InterPro" id="IPR036291">
    <property type="entry name" value="NAD(P)-bd_dom_sf"/>
</dbReference>
<evidence type="ECO:0000259" key="2">
    <source>
        <dbReference type="Pfam" id="PF22725"/>
    </source>
</evidence>
<gene>
    <name evidence="3" type="ORF">AVDCRST_MAG32-240</name>
</gene>
<reference evidence="3" key="1">
    <citation type="submission" date="2020-02" db="EMBL/GenBank/DDBJ databases">
        <authorList>
            <person name="Meier V. D."/>
        </authorList>
    </citation>
    <scope>NUCLEOTIDE SEQUENCE</scope>
    <source>
        <strain evidence="3">AVDCRST_MAG32</strain>
    </source>
</reference>
<proteinExistence type="predicted"/>
<dbReference type="Pfam" id="PF22725">
    <property type="entry name" value="GFO_IDH_MocA_C3"/>
    <property type="match status" value="1"/>
</dbReference>
<name>A0A6J4MV59_9ACTN</name>